<evidence type="ECO:0000313" key="2">
    <source>
        <dbReference type="WBParaSite" id="PSU_v2.g13298.t1"/>
    </source>
</evidence>
<reference evidence="2" key="1">
    <citation type="submission" date="2022-11" db="UniProtKB">
        <authorList>
            <consortium name="WormBaseParasite"/>
        </authorList>
    </citation>
    <scope>IDENTIFICATION</scope>
</reference>
<proteinExistence type="predicted"/>
<accession>A0A914XZC0</accession>
<dbReference type="WBParaSite" id="PSU_v2.g13298.t1">
    <property type="protein sequence ID" value="PSU_v2.g13298.t1"/>
    <property type="gene ID" value="PSU_v2.g13298"/>
</dbReference>
<sequence length="106" mass="12296">MKKQTSMPKSMQKEKKDLLGLLQKLLDIIFVDEEIHTFDDSNALTDDEIVDLAILDAATNILYDQYQGSDILDTEDMTEFSKREKRWSLRRSFKKRIHEAVGALFG</sequence>
<organism evidence="1 2">
    <name type="scientific">Panagrolaimus superbus</name>
    <dbReference type="NCBI Taxonomy" id="310955"/>
    <lineage>
        <taxon>Eukaryota</taxon>
        <taxon>Metazoa</taxon>
        <taxon>Ecdysozoa</taxon>
        <taxon>Nematoda</taxon>
        <taxon>Chromadorea</taxon>
        <taxon>Rhabditida</taxon>
        <taxon>Tylenchina</taxon>
        <taxon>Panagrolaimomorpha</taxon>
        <taxon>Panagrolaimoidea</taxon>
        <taxon>Panagrolaimidae</taxon>
        <taxon>Panagrolaimus</taxon>
    </lineage>
</organism>
<dbReference type="AlphaFoldDB" id="A0A914XZC0"/>
<dbReference type="Proteomes" id="UP000887577">
    <property type="component" value="Unplaced"/>
</dbReference>
<protein>
    <submittedName>
        <fullName evidence="2">Uncharacterized protein</fullName>
    </submittedName>
</protein>
<name>A0A914XZC0_9BILA</name>
<keyword evidence="1" id="KW-1185">Reference proteome</keyword>
<evidence type="ECO:0000313" key="1">
    <source>
        <dbReference type="Proteomes" id="UP000887577"/>
    </source>
</evidence>